<dbReference type="GO" id="GO:0046872">
    <property type="term" value="F:metal ion binding"/>
    <property type="evidence" value="ECO:0007669"/>
    <property type="project" value="UniProtKB-KW"/>
</dbReference>
<evidence type="ECO:0000256" key="2">
    <source>
        <dbReference type="ARBA" id="ARBA00022679"/>
    </source>
</evidence>
<keyword evidence="2 8" id="KW-0808">Transferase</keyword>
<dbReference type="PANTHER" id="PTHR46173">
    <property type="entry name" value="CCA TRNA NUCLEOTIDYLTRANSFERASE 1, MITOCHONDRIAL"/>
    <property type="match status" value="1"/>
</dbReference>
<dbReference type="Gene3D" id="3.30.460.10">
    <property type="entry name" value="Beta Polymerase, domain 2"/>
    <property type="match status" value="1"/>
</dbReference>
<dbReference type="GO" id="GO:0000049">
    <property type="term" value="F:tRNA binding"/>
    <property type="evidence" value="ECO:0007669"/>
    <property type="project" value="TreeGrafter"/>
</dbReference>
<evidence type="ECO:0000256" key="3">
    <source>
        <dbReference type="ARBA" id="ARBA00022694"/>
    </source>
</evidence>
<dbReference type="CDD" id="cd00077">
    <property type="entry name" value="HDc"/>
    <property type="match status" value="1"/>
</dbReference>
<evidence type="ECO:0000313" key="12">
    <source>
        <dbReference type="EMBL" id="HJF40402.1"/>
    </source>
</evidence>
<evidence type="ECO:0000259" key="9">
    <source>
        <dbReference type="Pfam" id="PF01743"/>
    </source>
</evidence>
<dbReference type="AlphaFoldDB" id="A0A921GAY2"/>
<dbReference type="InterPro" id="IPR002646">
    <property type="entry name" value="PolA_pol_head_dom"/>
</dbReference>
<gene>
    <name evidence="12" type="ORF">K8V91_05710</name>
</gene>
<evidence type="ECO:0000256" key="8">
    <source>
        <dbReference type="RuleBase" id="RU003953"/>
    </source>
</evidence>
<comment type="cofactor">
    <cofactor evidence="1">
        <name>Mg(2+)</name>
        <dbReference type="ChEBI" id="CHEBI:18420"/>
    </cofactor>
</comment>
<dbReference type="PANTHER" id="PTHR46173:SF1">
    <property type="entry name" value="CCA TRNA NUCLEOTIDYLTRANSFERASE 1, MITOCHONDRIAL"/>
    <property type="match status" value="1"/>
</dbReference>
<keyword evidence="7" id="KW-0460">Magnesium</keyword>
<feature type="domain" description="Poly A polymerase head" evidence="9">
    <location>
        <begin position="29"/>
        <end position="152"/>
    </location>
</feature>
<dbReference type="GO" id="GO:0008033">
    <property type="term" value="P:tRNA processing"/>
    <property type="evidence" value="ECO:0007669"/>
    <property type="project" value="UniProtKB-KW"/>
</dbReference>
<dbReference type="InterPro" id="IPR032828">
    <property type="entry name" value="PolyA_RNA-bd"/>
</dbReference>
<dbReference type="Proteomes" id="UP000749320">
    <property type="component" value="Unassembled WGS sequence"/>
</dbReference>
<evidence type="ECO:0000256" key="5">
    <source>
        <dbReference type="ARBA" id="ARBA00022723"/>
    </source>
</evidence>
<dbReference type="SUPFAM" id="SSF81891">
    <property type="entry name" value="Poly A polymerase C-terminal region-like"/>
    <property type="match status" value="1"/>
</dbReference>
<keyword evidence="8" id="KW-0694">RNA-binding</keyword>
<dbReference type="Gene3D" id="1.10.246.80">
    <property type="match status" value="1"/>
</dbReference>
<evidence type="ECO:0000256" key="7">
    <source>
        <dbReference type="ARBA" id="ARBA00022842"/>
    </source>
</evidence>
<accession>A0A921GAY2</accession>
<reference evidence="12" key="1">
    <citation type="journal article" date="2021" name="PeerJ">
        <title>Extensive microbial diversity within the chicken gut microbiome revealed by metagenomics and culture.</title>
        <authorList>
            <person name="Gilroy R."/>
            <person name="Ravi A."/>
            <person name="Getino M."/>
            <person name="Pursley I."/>
            <person name="Horton D.L."/>
            <person name="Alikhan N.F."/>
            <person name="Baker D."/>
            <person name="Gharbi K."/>
            <person name="Hall N."/>
            <person name="Watson M."/>
            <person name="Adriaenssens E.M."/>
            <person name="Foster-Nyarko E."/>
            <person name="Jarju S."/>
            <person name="Secka A."/>
            <person name="Antonio M."/>
            <person name="Oren A."/>
            <person name="Chaudhuri R.R."/>
            <person name="La Ragione R."/>
            <person name="Hildebrand F."/>
            <person name="Pallen M.J."/>
        </authorList>
    </citation>
    <scope>NUCLEOTIDE SEQUENCE</scope>
    <source>
        <strain evidence="12">CHK193-16274</strain>
    </source>
</reference>
<dbReference type="Pfam" id="PF01966">
    <property type="entry name" value="HD"/>
    <property type="match status" value="1"/>
</dbReference>
<dbReference type="InterPro" id="IPR043519">
    <property type="entry name" value="NT_sf"/>
</dbReference>
<organism evidence="12 13">
    <name type="scientific">Thomasclavelia spiroformis</name>
    <dbReference type="NCBI Taxonomy" id="29348"/>
    <lineage>
        <taxon>Bacteria</taxon>
        <taxon>Bacillati</taxon>
        <taxon>Bacillota</taxon>
        <taxon>Erysipelotrichia</taxon>
        <taxon>Erysipelotrichales</taxon>
        <taxon>Coprobacillaceae</taxon>
        <taxon>Thomasclavelia</taxon>
    </lineage>
</organism>
<name>A0A921GAY2_9FIRM</name>
<evidence type="ECO:0000313" key="13">
    <source>
        <dbReference type="Proteomes" id="UP000749320"/>
    </source>
</evidence>
<dbReference type="PROSITE" id="PS51257">
    <property type="entry name" value="PROKAR_LIPOPROTEIN"/>
    <property type="match status" value="1"/>
</dbReference>
<feature type="domain" description="HD" evidence="10">
    <location>
        <begin position="254"/>
        <end position="339"/>
    </location>
</feature>
<sequence>MKHTEIKINLPDDVQGIMSVIKEYGATSYVVGGCVRDSMLGREPHDWDICTPALACELLVEFEEKGYKVIPTGLQHGTITVHLNGNNYEITTFRRDGEYSDGRHPNSVEFTSDLIYDLERRDFTMNAIAYNPEEGLIDPFNGCQDIQNRIIRCVEDPNERFREDGLRILRALRFAAQLNFTIDSLTEEAMLNNKELINGLSMERINSEFTKMIDTENITSFTFYSYNGIIAEFIPEITSTIDFKQNNPYHYLDVFSHSGKVLDVCRLYSADLITKLAAFFHDVGKPHCYQDDENGIRHFKGHGKISADMTDAIMRRLKFDNDTREKVVQLIYYHDATFEVGKKYIRRWLNKIGVDQFKRLLVLRRADIMGQSKYYREERIQKLDAVNDCLEEVLTEKPAFSVKDLEINGKDVMKYMMMDECPEVGYWLNHILKMVIDGHLQNNRDDLIYYMIGVTDGWIVLE</sequence>
<proteinExistence type="inferred from homology"/>
<comment type="caution">
    <text evidence="12">The sequence shown here is derived from an EMBL/GenBank/DDBJ whole genome shotgun (WGS) entry which is preliminary data.</text>
</comment>
<feature type="domain" description="tRNA nucleotidyltransferase/poly(A) polymerase RNA and SrmB- binding" evidence="11">
    <location>
        <begin position="179"/>
        <end position="237"/>
    </location>
</feature>
<evidence type="ECO:0000259" key="10">
    <source>
        <dbReference type="Pfam" id="PF01966"/>
    </source>
</evidence>
<dbReference type="Pfam" id="PF01743">
    <property type="entry name" value="PolyA_pol"/>
    <property type="match status" value="1"/>
</dbReference>
<dbReference type="InterPro" id="IPR003607">
    <property type="entry name" value="HD/PDEase_dom"/>
</dbReference>
<dbReference type="GO" id="GO:0016779">
    <property type="term" value="F:nucleotidyltransferase activity"/>
    <property type="evidence" value="ECO:0007669"/>
    <property type="project" value="UniProtKB-KW"/>
</dbReference>
<dbReference type="Pfam" id="PF12627">
    <property type="entry name" value="PolyA_pol_RNAbd"/>
    <property type="match status" value="1"/>
</dbReference>
<protein>
    <submittedName>
        <fullName evidence="12">HD domain-containing protein</fullName>
    </submittedName>
</protein>
<dbReference type="InterPro" id="IPR006674">
    <property type="entry name" value="HD_domain"/>
</dbReference>
<evidence type="ECO:0000256" key="4">
    <source>
        <dbReference type="ARBA" id="ARBA00022695"/>
    </source>
</evidence>
<evidence type="ECO:0000259" key="11">
    <source>
        <dbReference type="Pfam" id="PF12627"/>
    </source>
</evidence>
<keyword evidence="6" id="KW-0547">Nucleotide-binding</keyword>
<keyword evidence="3" id="KW-0819">tRNA processing</keyword>
<reference evidence="12" key="2">
    <citation type="submission" date="2021-09" db="EMBL/GenBank/DDBJ databases">
        <authorList>
            <person name="Gilroy R."/>
        </authorList>
    </citation>
    <scope>NUCLEOTIDE SEQUENCE</scope>
    <source>
        <strain evidence="12">CHK193-16274</strain>
    </source>
</reference>
<dbReference type="SUPFAM" id="SSF81301">
    <property type="entry name" value="Nucleotidyltransferase"/>
    <property type="match status" value="1"/>
</dbReference>
<dbReference type="CDD" id="cd05398">
    <property type="entry name" value="NT_ClassII-CCAase"/>
    <property type="match status" value="1"/>
</dbReference>
<dbReference type="Gene3D" id="1.10.3090.10">
    <property type="entry name" value="cca-adding enzyme, domain 2"/>
    <property type="match status" value="1"/>
</dbReference>
<comment type="similarity">
    <text evidence="8">Belongs to the tRNA nucleotidyltransferase/poly(A) polymerase family.</text>
</comment>
<keyword evidence="5" id="KW-0479">Metal-binding</keyword>
<dbReference type="GO" id="GO:0000166">
    <property type="term" value="F:nucleotide binding"/>
    <property type="evidence" value="ECO:0007669"/>
    <property type="project" value="UniProtKB-KW"/>
</dbReference>
<dbReference type="InterPro" id="IPR050264">
    <property type="entry name" value="Bact_CCA-adding_enz_type3_sf"/>
</dbReference>
<keyword evidence="4" id="KW-0548">Nucleotidyltransferase</keyword>
<dbReference type="EMBL" id="DYWV01000197">
    <property type="protein sequence ID" value="HJF40402.1"/>
    <property type="molecule type" value="Genomic_DNA"/>
</dbReference>
<evidence type="ECO:0000256" key="1">
    <source>
        <dbReference type="ARBA" id="ARBA00001946"/>
    </source>
</evidence>
<evidence type="ECO:0000256" key="6">
    <source>
        <dbReference type="ARBA" id="ARBA00022741"/>
    </source>
</evidence>